<dbReference type="AlphaFoldDB" id="A0A9W4UIX5"/>
<dbReference type="Proteomes" id="UP001152607">
    <property type="component" value="Unassembled WGS sequence"/>
</dbReference>
<comment type="caution">
    <text evidence="1">The sequence shown here is derived from an EMBL/GenBank/DDBJ whole genome shotgun (WGS) entry which is preliminary data.</text>
</comment>
<evidence type="ECO:0000313" key="2">
    <source>
        <dbReference type="Proteomes" id="UP001152607"/>
    </source>
</evidence>
<reference evidence="1" key="1">
    <citation type="submission" date="2023-01" db="EMBL/GenBank/DDBJ databases">
        <authorList>
            <person name="Van Ghelder C."/>
            <person name="Rancurel C."/>
        </authorList>
    </citation>
    <scope>NUCLEOTIDE SEQUENCE</scope>
    <source>
        <strain evidence="1">CNCM I-4278</strain>
    </source>
</reference>
<evidence type="ECO:0000313" key="1">
    <source>
        <dbReference type="EMBL" id="CAI6335847.1"/>
    </source>
</evidence>
<name>A0A9W4UIX5_9PLEO</name>
<protein>
    <submittedName>
        <fullName evidence="1">Uncharacterized protein</fullName>
    </submittedName>
</protein>
<sequence>MHRVSTSSLSSQDRTEAMQCIPRTYLHMCTSISCRPWYAIYRAQPCIQSPPLFYLSIIVVIVWRFLSGSENSRCLTYRVDRCYTVECGAKSIPGSSTTTAEFQTV</sequence>
<gene>
    <name evidence="1" type="ORF">PDIGIT_LOCUS8933</name>
</gene>
<organism evidence="1 2">
    <name type="scientific">Periconia digitata</name>
    <dbReference type="NCBI Taxonomy" id="1303443"/>
    <lineage>
        <taxon>Eukaryota</taxon>
        <taxon>Fungi</taxon>
        <taxon>Dikarya</taxon>
        <taxon>Ascomycota</taxon>
        <taxon>Pezizomycotina</taxon>
        <taxon>Dothideomycetes</taxon>
        <taxon>Pleosporomycetidae</taxon>
        <taxon>Pleosporales</taxon>
        <taxon>Massarineae</taxon>
        <taxon>Periconiaceae</taxon>
        <taxon>Periconia</taxon>
    </lineage>
</organism>
<accession>A0A9W4UIX5</accession>
<keyword evidence="2" id="KW-1185">Reference proteome</keyword>
<proteinExistence type="predicted"/>
<dbReference type="PROSITE" id="PS51257">
    <property type="entry name" value="PROKAR_LIPOPROTEIN"/>
    <property type="match status" value="1"/>
</dbReference>
<dbReference type="EMBL" id="CAOQHR010000006">
    <property type="protein sequence ID" value="CAI6335847.1"/>
    <property type="molecule type" value="Genomic_DNA"/>
</dbReference>